<reference evidence="3 4" key="1">
    <citation type="submission" date="2016-11" db="EMBL/GenBank/DDBJ databases">
        <authorList>
            <person name="Jaros S."/>
            <person name="Januszkiewicz K."/>
            <person name="Wedrychowicz H."/>
        </authorList>
    </citation>
    <scope>NUCLEOTIDE SEQUENCE [LARGE SCALE GENOMIC DNA]</scope>
    <source>
        <strain evidence="3 4">CGMCC 1.8863</strain>
    </source>
</reference>
<comment type="similarity">
    <text evidence="1">Belongs to the TolB family.</text>
</comment>
<gene>
    <name evidence="3" type="ORF">SAMN04487911_10590</name>
</gene>
<proteinExistence type="inferred from homology"/>
<dbReference type="Pfam" id="PF16472">
    <property type="entry name" value="DUF5050"/>
    <property type="match status" value="1"/>
</dbReference>
<dbReference type="InterPro" id="IPR011659">
    <property type="entry name" value="WD40"/>
</dbReference>
<sequence>MKHTITVLFGLFFLLSCTFTKKEPLKEYIIAYNVYVPDSIHDDNYDIFTMKMDGTYKKNITDHPDVAWTYLSHGDKIYFVSDRDTTTRTFFLYEMDHRGEQIKKISNFQLRDSWMGTRKHGQELIVVPHPKVDSLLYLINTEGEILKKINPGTPYFSDPSFSPDGEWIAFVGSNKKSKKEDGYQAEIYVVNTDGNGLKKLTNYPTTDTTAEWYAYKAGPPRWHPTENFISYQSKQQGKYSLYAVSPDGKQQWKLTDNSQNEGWHSWSPDGKWLAIEFFDEGQDQFHIGLMNWRTKEMQVLTDTSFKFQQAPVFLEVDGNKN</sequence>
<dbReference type="AlphaFoldDB" id="A0A1M6DPT7"/>
<dbReference type="Pfam" id="PF07676">
    <property type="entry name" value="PD40"/>
    <property type="match status" value="1"/>
</dbReference>
<dbReference type="PANTHER" id="PTHR36842">
    <property type="entry name" value="PROTEIN TOLB HOMOLOG"/>
    <property type="match status" value="1"/>
</dbReference>
<protein>
    <submittedName>
        <fullName evidence="3">TolB protein</fullName>
    </submittedName>
</protein>
<dbReference type="InterPro" id="IPR032485">
    <property type="entry name" value="LRP1-like_beta_prop"/>
</dbReference>
<evidence type="ECO:0000256" key="1">
    <source>
        <dbReference type="ARBA" id="ARBA00009820"/>
    </source>
</evidence>
<dbReference type="OrthoDB" id="9815657at2"/>
<dbReference type="PROSITE" id="PS51257">
    <property type="entry name" value="PROKAR_LIPOPROTEIN"/>
    <property type="match status" value="1"/>
</dbReference>
<dbReference type="InterPro" id="IPR011042">
    <property type="entry name" value="6-blade_b-propeller_TolB-like"/>
</dbReference>
<dbReference type="Proteomes" id="UP000184231">
    <property type="component" value="Unassembled WGS sequence"/>
</dbReference>
<evidence type="ECO:0000259" key="2">
    <source>
        <dbReference type="Pfam" id="PF16472"/>
    </source>
</evidence>
<evidence type="ECO:0000313" key="4">
    <source>
        <dbReference type="Proteomes" id="UP000184231"/>
    </source>
</evidence>
<dbReference type="PANTHER" id="PTHR36842:SF1">
    <property type="entry name" value="PROTEIN TOLB"/>
    <property type="match status" value="1"/>
</dbReference>
<name>A0A1M6DPT7_9FLAO</name>
<feature type="domain" description="Prolow-density lipoprotein receptor-related protein 1-like beta-propeller" evidence="2">
    <location>
        <begin position="40"/>
        <end position="201"/>
    </location>
</feature>
<dbReference type="STRING" id="558155.SAMN04487911_10590"/>
<organism evidence="3 4">
    <name type="scientific">Arenibacter nanhaiticus</name>
    <dbReference type="NCBI Taxonomy" id="558155"/>
    <lineage>
        <taxon>Bacteria</taxon>
        <taxon>Pseudomonadati</taxon>
        <taxon>Bacteroidota</taxon>
        <taxon>Flavobacteriia</taxon>
        <taxon>Flavobacteriales</taxon>
        <taxon>Flavobacteriaceae</taxon>
        <taxon>Arenibacter</taxon>
    </lineage>
</organism>
<accession>A0A1M6DPT7</accession>
<dbReference type="SUPFAM" id="SSF69304">
    <property type="entry name" value="Tricorn protease N-terminal domain"/>
    <property type="match status" value="1"/>
</dbReference>
<dbReference type="Gene3D" id="2.120.10.30">
    <property type="entry name" value="TolB, C-terminal domain"/>
    <property type="match status" value="2"/>
</dbReference>
<keyword evidence="4" id="KW-1185">Reference proteome</keyword>
<dbReference type="RefSeq" id="WP_072763516.1">
    <property type="nucleotide sequence ID" value="NZ_FQYX01000005.1"/>
</dbReference>
<evidence type="ECO:0000313" key="3">
    <source>
        <dbReference type="EMBL" id="SHI75159.1"/>
    </source>
</evidence>
<dbReference type="EMBL" id="FQYX01000005">
    <property type="protein sequence ID" value="SHI75159.1"/>
    <property type="molecule type" value="Genomic_DNA"/>
</dbReference>